<dbReference type="Pfam" id="PF20571">
    <property type="entry name" value="DUF6780"/>
    <property type="match status" value="2"/>
</dbReference>
<evidence type="ECO:0000256" key="6">
    <source>
        <dbReference type="ARBA" id="ARBA00023186"/>
    </source>
</evidence>
<feature type="region of interest" description="Disordered" evidence="8">
    <location>
        <begin position="928"/>
        <end position="1086"/>
    </location>
</feature>
<dbReference type="InterPro" id="IPR037196">
    <property type="entry name" value="HSP90_C"/>
</dbReference>
<dbReference type="SMART" id="SM00387">
    <property type="entry name" value="HATPase_c"/>
    <property type="match status" value="2"/>
</dbReference>
<evidence type="ECO:0000313" key="11">
    <source>
        <dbReference type="Proteomes" id="UP000002624"/>
    </source>
</evidence>
<accession>C6HA52</accession>
<evidence type="ECO:0000256" key="8">
    <source>
        <dbReference type="SAM" id="MobiDB-lite"/>
    </source>
</evidence>
<feature type="region of interest" description="Disordered" evidence="8">
    <location>
        <begin position="534"/>
        <end position="570"/>
    </location>
</feature>
<evidence type="ECO:0000256" key="4">
    <source>
        <dbReference type="ARBA" id="ARBA00022741"/>
    </source>
</evidence>
<dbReference type="Gene3D" id="3.30.565.10">
    <property type="entry name" value="Histidine kinase-like ATPase, C-terminal domain"/>
    <property type="match status" value="2"/>
</dbReference>
<gene>
    <name evidence="10" type="ORF">HCDG_03083</name>
</gene>
<feature type="region of interest" description="Disordered" evidence="8">
    <location>
        <begin position="1957"/>
        <end position="1993"/>
    </location>
</feature>
<evidence type="ECO:0000259" key="9">
    <source>
        <dbReference type="SMART" id="SM00387"/>
    </source>
</evidence>
<evidence type="ECO:0000256" key="1">
    <source>
        <dbReference type="ARBA" id="ARBA00004496"/>
    </source>
</evidence>
<dbReference type="Proteomes" id="UP000002624">
    <property type="component" value="Unassembled WGS sequence"/>
</dbReference>
<evidence type="ECO:0000256" key="3">
    <source>
        <dbReference type="ARBA" id="ARBA00022490"/>
    </source>
</evidence>
<feature type="compositionally biased region" description="Acidic residues" evidence="8">
    <location>
        <begin position="1960"/>
        <end position="1971"/>
    </location>
</feature>
<feature type="compositionally biased region" description="Low complexity" evidence="8">
    <location>
        <begin position="1420"/>
        <end position="1439"/>
    </location>
</feature>
<feature type="compositionally biased region" description="Polar residues" evidence="8">
    <location>
        <begin position="952"/>
        <end position="982"/>
    </location>
</feature>
<reference evidence="11" key="1">
    <citation type="submission" date="2009-05" db="EMBL/GenBank/DDBJ databases">
        <title>The genome sequence of Ajellomyces capsulatus strain H143.</title>
        <authorList>
            <person name="Champion M."/>
            <person name="Cuomo C.A."/>
            <person name="Ma L.-J."/>
            <person name="Henn M.R."/>
            <person name="Sil A."/>
            <person name="Goldman B."/>
            <person name="Young S.K."/>
            <person name="Kodira C.D."/>
            <person name="Zeng Q."/>
            <person name="Koehrsen M."/>
            <person name="Alvarado L."/>
            <person name="Berlin A.M."/>
            <person name="Borenstein D."/>
            <person name="Chen Z."/>
            <person name="Engels R."/>
            <person name="Freedman E."/>
            <person name="Gellesch M."/>
            <person name="Goldberg J."/>
            <person name="Griggs A."/>
            <person name="Gujja S."/>
            <person name="Heiman D.I."/>
            <person name="Hepburn T.A."/>
            <person name="Howarth C."/>
            <person name="Jen D."/>
            <person name="Larson L."/>
            <person name="Lewis B."/>
            <person name="Mehta T."/>
            <person name="Park D."/>
            <person name="Pearson M."/>
            <person name="Roberts A."/>
            <person name="Saif S."/>
            <person name="Shea T.D."/>
            <person name="Shenoy N."/>
            <person name="Sisk P."/>
            <person name="Stolte C."/>
            <person name="Sykes S."/>
            <person name="Walk T."/>
            <person name="White J."/>
            <person name="Yandava C."/>
            <person name="Klein B."/>
            <person name="McEwen J.G."/>
            <person name="Puccia R."/>
            <person name="Goldman G.H."/>
            <person name="Felipe M.S."/>
            <person name="Nino-Vega G."/>
            <person name="San-Blas G."/>
            <person name="Taylor J.W."/>
            <person name="Mendoza L."/>
            <person name="Galagan J.E."/>
            <person name="Nusbaum C."/>
            <person name="Birren B.W."/>
        </authorList>
    </citation>
    <scope>NUCLEOTIDE SEQUENCE [LARGE SCALE GENOMIC DNA]</scope>
    <source>
        <strain evidence="11">H143</strain>
    </source>
</reference>
<feature type="domain" description="Histidine kinase/HSP90-like ATPase" evidence="9">
    <location>
        <begin position="346"/>
        <end position="501"/>
    </location>
</feature>
<dbReference type="GO" id="GO:0016887">
    <property type="term" value="F:ATP hydrolysis activity"/>
    <property type="evidence" value="ECO:0007669"/>
    <property type="project" value="InterPro"/>
</dbReference>
<sequence>MDASLLMSPDYMQPLAPSELNLLLGKLFDRDNIAWLRHLAAKKLIQACDLHVISPARQHLQGSLISRPAGITSNPSQSTSPLSSVSPSQVLVPYPGVDNGPPSYLMSRVADHTQREEHLAQIRLAKWASDLQQSLQNERERYESLARSERAVWLTERLGECVADGTLLPIIQTPGFSHMQAPRGLKGHGSCGRGSGGRETVTIPGPDGRPVKYRVADMSSSGDPLGLIRWKDDMKRTGWVLIPQFPEAETRLGDILPWRVLESQRWIGPSARHSATAMESGGSFAKARWPSDCSDDRGRQFAGARLKDFCAITILSPTAAMSSETFEFQAEISQLLSLIINTVYSNKEIFLRELISNCSDALDKIRYEALSDPSKLDSNKDLRIDIIPDKENKTLTISDTGIGMTKADLVNNLGTIARSGTKQFMEALTAGADISMIGQFGVGFYSAYLVADKVTVISKHNDDEQYIWESSAGGTFKITQDTDGEPLGRGTKMILHLKDEQTEYLNESKIKEVVKKHSEFISYPIYLHVLKETEKEVPDEDAEEVKDEGDDKAPKVEEVDDDEEDKTKEKKTKKIKETKIEEEELNKTKPIWTRNPADITQEEYASFYKTLSNDWEDHLAVKHFSVEGQLEFRAILFVPKRAPFDLFETKKTKNNIKLYVRRVFITDDATDLIPEWLSFIKGVVDSEDLPLNLSRETLQQNKIMKVIKKNIVKKTLELFNEIAEDREQFDKFYSAFSKNIKLGIHEDAQNRPALAKLLRFNSTKSGDETTSLTDYVTRMQEHQKQMYYITGESLKAVQKSPFLDTLKEKNFEVLFLVDPIDEYAMTQLKEFDGKKLVDITKDFELEETEEEKKAREAEEKEYEGLAKSLKNVLGDKVEKVVVSHKLIGSPCAIRTGQFGWSANMERIMKAQALRDTSMSSYMSSKKTFEISPNDIQDSQAASADDEGDGTYGVQSLEESTADNSSKWQASQPEGEISDTSPLHTLAKIETTIKTVETGDGDREGRSPSPFKHKHIRTPPNVPTSCPLTPFLLGSPEEPVSLPDSPKSTSTRSFLPTNEISMPYAGIDPRGTVENDGDNSLGSSGVQDSTQLIMPSIKMPSRRPFTEAGKSMGRFKILLAVQVVEDIVHVDPLPRGPSRIRTNKSSPKRSHRSHHLREATSIAEVYASTKPYPSWWSDLEDSRVLRRRKSMGDLVLERNLCFVDTSCGTLGLEDQAECIIQYISRQFQRSVNALDSFNTDFQGLLSGNGGSQVDAILYLVSEGRYSMSADISCIQKLSKVANVIPLISKADLLSKSQIQSLKRSFHSQARGAGVQPFLFGDLAGSIGDEETIPALPFAVSSANSNEDDTMDASLLMSPDYMQPLAPSELNLLLGKLFDRDNIAWLRHLAAKKLIQACDLHVISPARQHLQGSLISRPAGITSNPSQSTSPLSSVSPSQVLVPYPGVDNGPPSYLMSRVADHTQREEHLAQIRLAKWASDLQQSLQNERERYESLARSERAVWLTERLGECVADGTLLPIIQTPGFSHMQAPRGLKGHGSCGRGSGGRETVTIPGPDGRPVKYRVADMSSSGDPLGLIRWKDDMKRTGWVVIQIIGSMGVVGGLALWVAKAWGLPSSQGFAEWNFGPFSVGVDPAQQRVLYLHHMKLILTIVNITGVCPPFSQCPVSRISRITETRLGDILPWRVLESQRWIGPSARHSATAMESGGSFAKARWPSDCSDDRGRQFAGARLKDFCAITILSPTAAMSSETFEFQAEISQLLSLIINTVYSNKEIFLRELISNCSDALDKIRYEALSDPSKLDSNKDLRIDIIPDKENKTLTISDTGIGMTKADLVNNLGTIARSGTKQFMEALTAGADISMIGQFGVGFYSAYLVADKVTVISKHNDDEQYIWESSAGGTFKITQDTDGEPLGRGTKMILHLKDEQTEYLNESKIKEVVKKHSEFISYPIYLHVLKETEKEVPDEDAEEVKDEGDDKAPKVEEVDDDEEDKTKEKKTKKIKETKIEEEELNKTKPIWTRNPADITQEEYASFYKTLSNDWEDHLAVKHFSVEGQLEFRAILFVPKRAPFDLFETKKTKNNIKLYVRRVFITDDATDLIPEWLSFIKGVVDSEDLPLNLSRETLQQNKIMKVIKKNIVKKTLELFNEIAEDREQFDKFYSAFSKNIKLGIHEDAQNRPALAKLLRFNSTKSGDETTSLTDYVTRMQEHQKQMYYITGESLKAVQKSPFLDTLKEKNFEVLFLVDPIDEYAMTQLKEFDGKKLVDITKDFELEETEEEKKAREAEEKEYEGLAKSLKNVLGDKVEKVVVSHKLIGSPCAIRTGQFGWSANMERIMKAQALRDTSMSSYMSSKKTFEISPKSPIIQELKKKVEADGENDRTVKSITQLLFETSLLVSGFTIEEPSGFAERIHKLVSLGLNIDEDAETSEEKEADTVVAEAPGESAMEEVD</sequence>
<evidence type="ECO:0000313" key="10">
    <source>
        <dbReference type="EMBL" id="EER43185.1"/>
    </source>
</evidence>
<feature type="compositionally biased region" description="Gly residues" evidence="8">
    <location>
        <begin position="1535"/>
        <end position="1545"/>
    </location>
</feature>
<dbReference type="Pfam" id="PF00735">
    <property type="entry name" value="Septin"/>
    <property type="match status" value="1"/>
</dbReference>
<dbReference type="EMBL" id="GG692421">
    <property type="protein sequence ID" value="EER43185.1"/>
    <property type="molecule type" value="Genomic_DNA"/>
</dbReference>
<dbReference type="InterPro" id="IPR027417">
    <property type="entry name" value="P-loop_NTPase"/>
</dbReference>
<dbReference type="eggNOG" id="KOG0019">
    <property type="taxonomic scope" value="Eukaryota"/>
</dbReference>
<dbReference type="HAMAP" id="MF_00505">
    <property type="entry name" value="HSP90"/>
    <property type="match status" value="2"/>
</dbReference>
<feature type="region of interest" description="Disordered" evidence="8">
    <location>
        <begin position="66"/>
        <end position="91"/>
    </location>
</feature>
<dbReference type="HOGENOM" id="CLU_228932_0_0_1"/>
<dbReference type="GO" id="GO:0005737">
    <property type="term" value="C:cytoplasm"/>
    <property type="evidence" value="ECO:0007669"/>
    <property type="project" value="UniProtKB-SubCell"/>
</dbReference>
<feature type="domain" description="Histidine kinase/HSP90-like ATPase" evidence="9">
    <location>
        <begin position="1769"/>
        <end position="1924"/>
    </location>
</feature>
<dbReference type="Pfam" id="PF13589">
    <property type="entry name" value="HATPase_c_3"/>
    <property type="match status" value="2"/>
</dbReference>
<feature type="region of interest" description="Disordered" evidence="8">
    <location>
        <begin position="183"/>
        <end position="210"/>
    </location>
</feature>
<comment type="similarity">
    <text evidence="2">Belongs to the heat shock protein 90 family.</text>
</comment>
<dbReference type="SUPFAM" id="SSF110942">
    <property type="entry name" value="HSP90 C-terminal domain"/>
    <property type="match status" value="2"/>
</dbReference>
<feature type="compositionally biased region" description="Low complexity" evidence="8">
    <location>
        <begin position="72"/>
        <end position="91"/>
    </location>
</feature>
<keyword evidence="4 7" id="KW-0547">Nucleotide-binding</keyword>
<keyword evidence="7" id="KW-0342">GTP-binding</keyword>
<dbReference type="FunFam" id="3.30.230.80:FF:000001">
    <property type="entry name" value="Heat shock protein 90 alpha"/>
    <property type="match status" value="2"/>
</dbReference>
<dbReference type="PRINTS" id="PR00775">
    <property type="entry name" value="HEATSHOCK90"/>
</dbReference>
<dbReference type="GO" id="GO:0005524">
    <property type="term" value="F:ATP binding"/>
    <property type="evidence" value="ECO:0007669"/>
    <property type="project" value="UniProtKB-KW"/>
</dbReference>
<dbReference type="NCBIfam" id="NF003555">
    <property type="entry name" value="PRK05218.1"/>
    <property type="match status" value="2"/>
</dbReference>
<dbReference type="InterPro" id="IPR046707">
    <property type="entry name" value="DUF6780"/>
</dbReference>
<feature type="compositionally biased region" description="Gly residues" evidence="8">
    <location>
        <begin position="187"/>
        <end position="197"/>
    </location>
</feature>
<comment type="subcellular location">
    <subcellularLocation>
        <location evidence="1">Cytoplasm</location>
    </subcellularLocation>
</comment>
<organism evidence="10 11">
    <name type="scientific">Ajellomyces capsulatus (strain H143)</name>
    <name type="common">Darling's disease fungus</name>
    <name type="synonym">Histoplasma capsulatum</name>
    <dbReference type="NCBI Taxonomy" id="544712"/>
    <lineage>
        <taxon>Eukaryota</taxon>
        <taxon>Fungi</taxon>
        <taxon>Dikarya</taxon>
        <taxon>Ascomycota</taxon>
        <taxon>Pezizomycotina</taxon>
        <taxon>Eurotiomycetes</taxon>
        <taxon>Eurotiomycetidae</taxon>
        <taxon>Onygenales</taxon>
        <taxon>Ajellomycetaceae</taxon>
        <taxon>Histoplasma</taxon>
    </lineage>
</organism>
<dbReference type="InterPro" id="IPR001404">
    <property type="entry name" value="Hsp90_fam"/>
</dbReference>
<dbReference type="InterPro" id="IPR036890">
    <property type="entry name" value="HATPase_C_sf"/>
</dbReference>
<proteinExistence type="inferred from homology"/>
<protein>
    <submittedName>
        <fullName evidence="10">ATP-dependent molecular chaperone HSC82</fullName>
    </submittedName>
</protein>
<feature type="compositionally biased region" description="Acidic residues" evidence="8">
    <location>
        <begin position="537"/>
        <end position="548"/>
    </location>
</feature>
<keyword evidence="6" id="KW-0143">Chaperone</keyword>
<dbReference type="CDD" id="cd16927">
    <property type="entry name" value="HATPase_Hsp90-like"/>
    <property type="match status" value="2"/>
</dbReference>
<dbReference type="Gene3D" id="3.40.50.300">
    <property type="entry name" value="P-loop containing nucleotide triphosphate hydrolases"/>
    <property type="match status" value="1"/>
</dbReference>
<dbReference type="FunFam" id="3.40.50.11260:FF:000001">
    <property type="entry name" value="Heat shock protein 90 alpha"/>
    <property type="match status" value="2"/>
</dbReference>
<feature type="compositionally biased region" description="Basic residues" evidence="8">
    <location>
        <begin position="1145"/>
        <end position="1154"/>
    </location>
</feature>
<keyword evidence="3" id="KW-0963">Cytoplasm</keyword>
<dbReference type="FunFam" id="3.30.565.10:FF:000001">
    <property type="entry name" value="Heat shock protein HSP 90-alpha"/>
    <property type="match status" value="2"/>
</dbReference>
<evidence type="ECO:0000256" key="7">
    <source>
        <dbReference type="RuleBase" id="RU004560"/>
    </source>
</evidence>
<dbReference type="Gene3D" id="3.40.50.11260">
    <property type="match status" value="2"/>
</dbReference>
<dbReference type="InterPro" id="IPR003594">
    <property type="entry name" value="HATPase_dom"/>
</dbReference>
<feature type="compositionally biased region" description="Polar residues" evidence="8">
    <location>
        <begin position="1045"/>
        <end position="1059"/>
    </location>
</feature>
<keyword evidence="5" id="KW-0067">ATP-binding</keyword>
<dbReference type="Pfam" id="PF00183">
    <property type="entry name" value="HSP90"/>
    <property type="match status" value="2"/>
</dbReference>
<comment type="similarity">
    <text evidence="7">Belongs to the TRAFAC class TrmE-Era-EngA-EngB-Septin-like GTPase superfamily. Septin GTPase family.</text>
</comment>
<dbReference type="GO" id="GO:0005525">
    <property type="term" value="F:GTP binding"/>
    <property type="evidence" value="ECO:0007669"/>
    <property type="project" value="UniProtKB-KW"/>
</dbReference>
<dbReference type="Gene3D" id="3.30.230.80">
    <property type="match status" value="2"/>
</dbReference>
<feature type="region of interest" description="Disordered" evidence="8">
    <location>
        <begin position="2419"/>
        <end position="2445"/>
    </location>
</feature>
<dbReference type="SUPFAM" id="SSF54211">
    <property type="entry name" value="Ribosomal protein S5 domain 2-like"/>
    <property type="match status" value="2"/>
</dbReference>
<feature type="compositionally biased region" description="Polar residues" evidence="8">
    <location>
        <begin position="1077"/>
        <end position="1086"/>
    </location>
</feature>
<feature type="region of interest" description="Disordered" evidence="8">
    <location>
        <begin position="1414"/>
        <end position="1439"/>
    </location>
</feature>
<dbReference type="GO" id="GO:0140662">
    <property type="term" value="F:ATP-dependent protein folding chaperone"/>
    <property type="evidence" value="ECO:0007669"/>
    <property type="project" value="InterPro"/>
</dbReference>
<dbReference type="InterPro" id="IPR019805">
    <property type="entry name" value="Heat_shock_protein_90_CS"/>
</dbReference>
<dbReference type="InterPro" id="IPR020575">
    <property type="entry name" value="Hsp90_N"/>
</dbReference>
<evidence type="ECO:0000256" key="5">
    <source>
        <dbReference type="ARBA" id="ARBA00022840"/>
    </source>
</evidence>
<name>C6HA52_AJECH</name>
<feature type="region of interest" description="Disordered" evidence="8">
    <location>
        <begin position="1531"/>
        <end position="1555"/>
    </location>
</feature>
<dbReference type="OrthoDB" id="28737at2759"/>
<dbReference type="PROSITE" id="PS00298">
    <property type="entry name" value="HSP90"/>
    <property type="match status" value="2"/>
</dbReference>
<dbReference type="GO" id="GO:0051082">
    <property type="term" value="F:unfolded protein binding"/>
    <property type="evidence" value="ECO:0007669"/>
    <property type="project" value="InterPro"/>
</dbReference>
<dbReference type="STRING" id="544712.C6HA52"/>
<evidence type="ECO:0000256" key="2">
    <source>
        <dbReference type="ARBA" id="ARBA00008239"/>
    </source>
</evidence>
<dbReference type="InterPro" id="IPR020568">
    <property type="entry name" value="Ribosomal_Su5_D2-typ_SF"/>
</dbReference>
<dbReference type="FunFam" id="1.20.120.790:FF:000001">
    <property type="entry name" value="Heat shock protein 90 alpha"/>
    <property type="match status" value="2"/>
</dbReference>
<dbReference type="PANTHER" id="PTHR11528">
    <property type="entry name" value="HEAT SHOCK PROTEIN 90 FAMILY MEMBER"/>
    <property type="match status" value="1"/>
</dbReference>
<dbReference type="Gene3D" id="1.20.120.790">
    <property type="entry name" value="Heat shock protein 90, C-terminal domain"/>
    <property type="match status" value="2"/>
</dbReference>
<dbReference type="SUPFAM" id="SSF55874">
    <property type="entry name" value="ATPase domain of HSP90 chaperone/DNA topoisomerase II/histidine kinase"/>
    <property type="match status" value="2"/>
</dbReference>
<dbReference type="InterPro" id="IPR030379">
    <property type="entry name" value="G_SEPTIN_dom"/>
</dbReference>
<feature type="region of interest" description="Disordered" evidence="8">
    <location>
        <begin position="1133"/>
        <end position="1155"/>
    </location>
</feature>
<dbReference type="VEuPathDB" id="FungiDB:HCDG_03083"/>